<reference evidence="2" key="1">
    <citation type="journal article" date="2015" name="PeerJ">
        <title>First genomic representation of candidate bacterial phylum KSB3 points to enhanced environmental sensing as a trigger of wastewater bulking.</title>
        <authorList>
            <person name="Sekiguchi Y."/>
            <person name="Ohashi A."/>
            <person name="Parks D.H."/>
            <person name="Yamauchi T."/>
            <person name="Tyson G.W."/>
            <person name="Hugenholtz P."/>
        </authorList>
    </citation>
    <scope>NUCLEOTIDE SEQUENCE [LARGE SCALE GENOMIC DNA]</scope>
</reference>
<dbReference type="Proteomes" id="UP000030661">
    <property type="component" value="Unassembled WGS sequence"/>
</dbReference>
<feature type="compositionally biased region" description="Basic residues" evidence="1">
    <location>
        <begin position="157"/>
        <end position="174"/>
    </location>
</feature>
<gene>
    <name evidence="2" type="ORF">U27_03525</name>
</gene>
<dbReference type="STRING" id="1499967.U27_03525"/>
<feature type="region of interest" description="Disordered" evidence="1">
    <location>
        <begin position="152"/>
        <end position="174"/>
    </location>
</feature>
<sequence>MVLSIRVIQLTLENGVREILLTTLLDADRFPYTDFQGLYAKRWGSETHYDVLKNILEIENFTGTSPLTVRQDFYATVLTNNIRGLIHWELQDEVAQENQNSTRMYAYQLNKNLSIGRLKDRIVTLLLDQGNLQEFYADLKREMKRNMIPIRPGRQFPRTRKNRQKYTMTKRRAL</sequence>
<keyword evidence="3" id="KW-1185">Reference proteome</keyword>
<dbReference type="EMBL" id="DF820464">
    <property type="protein sequence ID" value="GAK56563.1"/>
    <property type="molecule type" value="Genomic_DNA"/>
</dbReference>
<evidence type="ECO:0000313" key="3">
    <source>
        <dbReference type="Proteomes" id="UP000030661"/>
    </source>
</evidence>
<name>A0A081BW58_VECG1</name>
<dbReference type="InterPro" id="IPR012337">
    <property type="entry name" value="RNaseH-like_sf"/>
</dbReference>
<proteinExistence type="predicted"/>
<dbReference type="SUPFAM" id="SSF53098">
    <property type="entry name" value="Ribonuclease H-like"/>
    <property type="match status" value="1"/>
</dbReference>
<accession>A0A081BW58</accession>
<dbReference type="eggNOG" id="COG3385">
    <property type="taxonomic scope" value="Bacteria"/>
</dbReference>
<evidence type="ECO:0000256" key="1">
    <source>
        <dbReference type="SAM" id="MobiDB-lite"/>
    </source>
</evidence>
<organism evidence="2">
    <name type="scientific">Vecturithrix granuli</name>
    <dbReference type="NCBI Taxonomy" id="1499967"/>
    <lineage>
        <taxon>Bacteria</taxon>
        <taxon>Candidatus Moduliflexota</taxon>
        <taxon>Candidatus Vecturitrichia</taxon>
        <taxon>Candidatus Vecturitrichales</taxon>
        <taxon>Candidatus Vecturitrichaceae</taxon>
        <taxon>Candidatus Vecturithrix</taxon>
    </lineage>
</organism>
<protein>
    <submittedName>
        <fullName evidence="2">Transposase ISLbp1</fullName>
    </submittedName>
</protein>
<dbReference type="HOGENOM" id="CLU_100141_0_0_0"/>
<evidence type="ECO:0000313" key="2">
    <source>
        <dbReference type="EMBL" id="GAK56563.1"/>
    </source>
</evidence>
<dbReference type="AlphaFoldDB" id="A0A081BW58"/>